<feature type="domain" description="DUF7730" evidence="1">
    <location>
        <begin position="137"/>
        <end position="343"/>
    </location>
</feature>
<sequence>MLVLCFIVGRFNPTGERLKNCLGRPLMIIVYTCLFGCTFRRWTFHSAGRLPDFTPSLSRRQGRDISHREGNRTVMNISRVEWDVTMLPYISKLRVPTKSSLPSRSLRTATRSRSLTLPLISPQRIGLRRAKQQTIGQEQCAFFQLPYEIREMIWRAAVGSHCIARDVNGLRIGDENDPWPPWETPGGYRRGLRSWGWEPKKGRHFLGLVLSCRRIYSETIDILYESNIFYFRNPLSHWTLSNWKILPKRLQYVSSLVLDETIGDPSIIKSNPRNWKQTCTFLASMPRLKALYFNVDTLYPMAWNSELEDKLFAPLTNLNIPELFVIVRWSRPPNALEDSADARGVQLSVVRIDDFMGDMAHVNRLYAQHPAADMRKWIIEKLRVLVTSAP</sequence>
<gene>
    <name evidence="2" type="ORF">EJ08DRAFT_655277</name>
</gene>
<evidence type="ECO:0000313" key="2">
    <source>
        <dbReference type="EMBL" id="KAF2437142.1"/>
    </source>
</evidence>
<keyword evidence="3" id="KW-1185">Reference proteome</keyword>
<dbReference type="PANTHER" id="PTHR38790">
    <property type="entry name" value="2EXR DOMAIN-CONTAINING PROTEIN-RELATED"/>
    <property type="match status" value="1"/>
</dbReference>
<dbReference type="OrthoDB" id="4757095at2759"/>
<evidence type="ECO:0000313" key="3">
    <source>
        <dbReference type="Proteomes" id="UP000800235"/>
    </source>
</evidence>
<protein>
    <recommendedName>
        <fullName evidence="1">DUF7730 domain-containing protein</fullName>
    </recommendedName>
</protein>
<dbReference type="Proteomes" id="UP000800235">
    <property type="component" value="Unassembled WGS sequence"/>
</dbReference>
<dbReference type="AlphaFoldDB" id="A0A9P4P4K8"/>
<evidence type="ECO:0000259" key="1">
    <source>
        <dbReference type="Pfam" id="PF24864"/>
    </source>
</evidence>
<proteinExistence type="predicted"/>
<dbReference type="EMBL" id="MU007009">
    <property type="protein sequence ID" value="KAF2437142.1"/>
    <property type="molecule type" value="Genomic_DNA"/>
</dbReference>
<organism evidence="2 3">
    <name type="scientific">Tothia fuscella</name>
    <dbReference type="NCBI Taxonomy" id="1048955"/>
    <lineage>
        <taxon>Eukaryota</taxon>
        <taxon>Fungi</taxon>
        <taxon>Dikarya</taxon>
        <taxon>Ascomycota</taxon>
        <taxon>Pezizomycotina</taxon>
        <taxon>Dothideomycetes</taxon>
        <taxon>Pleosporomycetidae</taxon>
        <taxon>Venturiales</taxon>
        <taxon>Cylindrosympodiaceae</taxon>
        <taxon>Tothia</taxon>
    </lineage>
</organism>
<dbReference type="Pfam" id="PF24864">
    <property type="entry name" value="DUF7730"/>
    <property type="match status" value="1"/>
</dbReference>
<dbReference type="PANTHER" id="PTHR38790:SF9">
    <property type="entry name" value="F-BOX DOMAIN-CONTAINING PROTEIN"/>
    <property type="match status" value="1"/>
</dbReference>
<reference evidence="2" key="1">
    <citation type="journal article" date="2020" name="Stud. Mycol.">
        <title>101 Dothideomycetes genomes: a test case for predicting lifestyles and emergence of pathogens.</title>
        <authorList>
            <person name="Haridas S."/>
            <person name="Albert R."/>
            <person name="Binder M."/>
            <person name="Bloem J."/>
            <person name="Labutti K."/>
            <person name="Salamov A."/>
            <person name="Andreopoulos B."/>
            <person name="Baker S."/>
            <person name="Barry K."/>
            <person name="Bills G."/>
            <person name="Bluhm B."/>
            <person name="Cannon C."/>
            <person name="Castanera R."/>
            <person name="Culley D."/>
            <person name="Daum C."/>
            <person name="Ezra D."/>
            <person name="Gonzalez J."/>
            <person name="Henrissat B."/>
            <person name="Kuo A."/>
            <person name="Liang C."/>
            <person name="Lipzen A."/>
            <person name="Lutzoni F."/>
            <person name="Magnuson J."/>
            <person name="Mondo S."/>
            <person name="Nolan M."/>
            <person name="Ohm R."/>
            <person name="Pangilinan J."/>
            <person name="Park H.-J."/>
            <person name="Ramirez L."/>
            <person name="Alfaro M."/>
            <person name="Sun H."/>
            <person name="Tritt A."/>
            <person name="Yoshinaga Y."/>
            <person name="Zwiers L.-H."/>
            <person name="Turgeon B."/>
            <person name="Goodwin S."/>
            <person name="Spatafora J."/>
            <person name="Crous P."/>
            <person name="Grigoriev I."/>
        </authorList>
    </citation>
    <scope>NUCLEOTIDE SEQUENCE</scope>
    <source>
        <strain evidence="2">CBS 130266</strain>
    </source>
</reference>
<comment type="caution">
    <text evidence="2">The sequence shown here is derived from an EMBL/GenBank/DDBJ whole genome shotgun (WGS) entry which is preliminary data.</text>
</comment>
<accession>A0A9P4P4K8</accession>
<name>A0A9P4P4K8_9PEZI</name>
<dbReference type="InterPro" id="IPR056632">
    <property type="entry name" value="DUF7730"/>
</dbReference>